<dbReference type="GO" id="GO:0000976">
    <property type="term" value="F:transcription cis-regulatory region binding"/>
    <property type="evidence" value="ECO:0007669"/>
    <property type="project" value="TreeGrafter"/>
</dbReference>
<keyword evidence="2" id="KW-0805">Transcription regulation</keyword>
<proteinExistence type="inferred from homology"/>
<organism evidence="6 7">
    <name type="scientific">Desulfovibrio desulfuricans</name>
    <dbReference type="NCBI Taxonomy" id="876"/>
    <lineage>
        <taxon>Bacteria</taxon>
        <taxon>Pseudomonadati</taxon>
        <taxon>Thermodesulfobacteriota</taxon>
        <taxon>Desulfovibrionia</taxon>
        <taxon>Desulfovibrionales</taxon>
        <taxon>Desulfovibrionaceae</taxon>
        <taxon>Desulfovibrio</taxon>
    </lineage>
</organism>
<dbReference type="Pfam" id="PF03466">
    <property type="entry name" value="LysR_substrate"/>
    <property type="match status" value="1"/>
</dbReference>
<dbReference type="Proteomes" id="UP000297065">
    <property type="component" value="Chromosome"/>
</dbReference>
<dbReference type="SUPFAM" id="SSF53850">
    <property type="entry name" value="Periplasmic binding protein-like II"/>
    <property type="match status" value="1"/>
</dbReference>
<keyword evidence="4" id="KW-0804">Transcription</keyword>
<evidence type="ECO:0000256" key="4">
    <source>
        <dbReference type="ARBA" id="ARBA00023163"/>
    </source>
</evidence>
<dbReference type="AlphaFoldDB" id="A0A4P7UJI0"/>
<dbReference type="InterPro" id="IPR005119">
    <property type="entry name" value="LysR_subst-bd"/>
</dbReference>
<dbReference type="SUPFAM" id="SSF46785">
    <property type="entry name" value="Winged helix' DNA-binding domain"/>
    <property type="match status" value="1"/>
</dbReference>
<dbReference type="GO" id="GO:0003700">
    <property type="term" value="F:DNA-binding transcription factor activity"/>
    <property type="evidence" value="ECO:0007669"/>
    <property type="project" value="InterPro"/>
</dbReference>
<evidence type="ECO:0000256" key="3">
    <source>
        <dbReference type="ARBA" id="ARBA00023125"/>
    </source>
</evidence>
<dbReference type="FunFam" id="1.10.10.10:FF:000001">
    <property type="entry name" value="LysR family transcriptional regulator"/>
    <property type="match status" value="1"/>
</dbReference>
<dbReference type="InterPro" id="IPR036390">
    <property type="entry name" value="WH_DNA-bd_sf"/>
</dbReference>
<evidence type="ECO:0000313" key="7">
    <source>
        <dbReference type="Proteomes" id="UP000297065"/>
    </source>
</evidence>
<dbReference type="PROSITE" id="PS50931">
    <property type="entry name" value="HTH_LYSR"/>
    <property type="match status" value="1"/>
</dbReference>
<dbReference type="Gene3D" id="3.40.190.290">
    <property type="match status" value="1"/>
</dbReference>
<comment type="similarity">
    <text evidence="1">Belongs to the LysR transcriptional regulatory family.</text>
</comment>
<dbReference type="EMBL" id="CP036295">
    <property type="protein sequence ID" value="QCC86625.1"/>
    <property type="molecule type" value="Genomic_DNA"/>
</dbReference>
<dbReference type="InterPro" id="IPR000847">
    <property type="entry name" value="LysR_HTH_N"/>
</dbReference>
<keyword evidence="3" id="KW-0238">DNA-binding</keyword>
<evidence type="ECO:0000259" key="5">
    <source>
        <dbReference type="PROSITE" id="PS50931"/>
    </source>
</evidence>
<dbReference type="Pfam" id="PF00126">
    <property type="entry name" value="HTH_1"/>
    <property type="match status" value="1"/>
</dbReference>
<evidence type="ECO:0000256" key="2">
    <source>
        <dbReference type="ARBA" id="ARBA00023015"/>
    </source>
</evidence>
<sequence>MMTLKQLQVFLAVARYQNLGQAAEALFLTKGAVSQALQELERHLGVRLFDRVHPHLRLNHEGAQLWPLADEMLQRGEAIERLFQAGGACFLNVGASKTIGNYLLPQLLHDFERRYGWLPRAQIANTGRLLELAEAYALDVVLLEGEQHRPQMAAEEWLQDEMAVVACRGHALADGVAHAPAELAGQRWILREPNSGTRAYFEHTLGALIAPYSVALSLSSTEAVLGTVERGLGITFASRLVAELPGFSSRFSIIRLTQSFSRTFSLCWHKAKYHSASMDSFIRFCREWSPTNQ</sequence>
<accession>A0A4P7UJI0</accession>
<protein>
    <submittedName>
        <fullName evidence="6">LysR family transcriptional regulator</fullName>
    </submittedName>
</protein>
<dbReference type="PRINTS" id="PR00039">
    <property type="entry name" value="HTHLYSR"/>
</dbReference>
<feature type="domain" description="HTH lysR-type" evidence="5">
    <location>
        <begin position="2"/>
        <end position="59"/>
    </location>
</feature>
<dbReference type="InterPro" id="IPR036388">
    <property type="entry name" value="WH-like_DNA-bd_sf"/>
</dbReference>
<dbReference type="PANTHER" id="PTHR30126:SF94">
    <property type="entry name" value="LYSR FAMILY TRANSCRIPTIONAL REGULATOR"/>
    <property type="match status" value="1"/>
</dbReference>
<dbReference type="Gene3D" id="1.10.10.10">
    <property type="entry name" value="Winged helix-like DNA-binding domain superfamily/Winged helix DNA-binding domain"/>
    <property type="match status" value="1"/>
</dbReference>
<dbReference type="OrthoDB" id="5317428at2"/>
<evidence type="ECO:0000256" key="1">
    <source>
        <dbReference type="ARBA" id="ARBA00009437"/>
    </source>
</evidence>
<evidence type="ECO:0000313" key="6">
    <source>
        <dbReference type="EMBL" id="QCC86625.1"/>
    </source>
</evidence>
<reference evidence="6 7" key="1">
    <citation type="submission" date="2019-02" db="EMBL/GenBank/DDBJ databases">
        <title>Complete Genome Sequence of Desulfovibrio desulfuricans IC1, a Sulfonate Utilizing Anaerobe.</title>
        <authorList>
            <person name="Day L.A."/>
            <person name="De Leon K.B."/>
            <person name="Wall J.D."/>
        </authorList>
    </citation>
    <scope>NUCLEOTIDE SEQUENCE [LARGE SCALE GENOMIC DNA]</scope>
    <source>
        <strain evidence="6 7">IC1</strain>
    </source>
</reference>
<name>A0A4P7UJI0_DESDE</name>
<dbReference type="PANTHER" id="PTHR30126">
    <property type="entry name" value="HTH-TYPE TRANSCRIPTIONAL REGULATOR"/>
    <property type="match status" value="1"/>
</dbReference>
<gene>
    <name evidence="6" type="ORF">DDIC_12200</name>
</gene>